<dbReference type="GO" id="GO:0015628">
    <property type="term" value="P:protein secretion by the type II secretion system"/>
    <property type="evidence" value="ECO:0007669"/>
    <property type="project" value="TreeGrafter"/>
</dbReference>
<dbReference type="Proteomes" id="UP000423525">
    <property type="component" value="Chromosome"/>
</dbReference>
<evidence type="ECO:0000313" key="3">
    <source>
        <dbReference type="EMBL" id="VZH85863.1"/>
    </source>
</evidence>
<keyword evidence="1" id="KW-0812">Transmembrane</keyword>
<dbReference type="KEGG" id="crf:FRC0190_01795"/>
<evidence type="ECO:0000259" key="2">
    <source>
        <dbReference type="SMART" id="SM00278"/>
    </source>
</evidence>
<dbReference type="InterPro" id="IPR051675">
    <property type="entry name" value="Endo/Exo/Phosphatase_dom_1"/>
</dbReference>
<evidence type="ECO:0000313" key="4">
    <source>
        <dbReference type="Proteomes" id="UP000423525"/>
    </source>
</evidence>
<keyword evidence="3" id="KW-0238">DNA-binding</keyword>
<dbReference type="InterPro" id="IPR004509">
    <property type="entry name" value="Competence_ComEA_HhH"/>
</dbReference>
<feature type="domain" description="Helix-hairpin-helix DNA-binding motif class 1" evidence="2">
    <location>
        <begin position="203"/>
        <end position="222"/>
    </location>
</feature>
<dbReference type="Pfam" id="PF12836">
    <property type="entry name" value="HHH_3"/>
    <property type="match status" value="1"/>
</dbReference>
<name>A0A6I8MIJ0_9CORY</name>
<accession>A0A6I8MIJ0</accession>
<sequence length="225" mass="23526">MTAPRAAWARISPWLVSARMKRVLQRLGQLAAPTGTEDLMVVEYPRQRRLELSRTHSVIGAGVIVAVIAIIFLLQPAPPPPPPPVPVAAAETSTPELVVSVVGEVHTPGLYTFAPGARVADALQAAGPVDPAHILGLNQAEKLVDSSQIVVGSPSEPVPVADGRVRLNSATVAELEQLDGIGAKTAAAIVSYRDSHGGFGSLEELQKVKGIGPAKYQAIAQDLVL</sequence>
<dbReference type="Gene3D" id="1.10.150.280">
    <property type="entry name" value="AF1531-like domain"/>
    <property type="match status" value="1"/>
</dbReference>
<gene>
    <name evidence="3" type="ORF">FRC0190_01795</name>
</gene>
<protein>
    <submittedName>
        <fullName evidence="3">ComEA family DNA-binding protein</fullName>
    </submittedName>
</protein>
<evidence type="ECO:0000256" key="1">
    <source>
        <dbReference type="SAM" id="Phobius"/>
    </source>
</evidence>
<organism evidence="3 4">
    <name type="scientific">Corynebacterium rouxii</name>
    <dbReference type="NCBI Taxonomy" id="2719119"/>
    <lineage>
        <taxon>Bacteria</taxon>
        <taxon>Bacillati</taxon>
        <taxon>Actinomycetota</taxon>
        <taxon>Actinomycetes</taxon>
        <taxon>Mycobacteriales</taxon>
        <taxon>Corynebacteriaceae</taxon>
        <taxon>Corynebacterium</taxon>
    </lineage>
</organism>
<dbReference type="PANTHER" id="PTHR21180">
    <property type="entry name" value="ENDONUCLEASE/EXONUCLEASE/PHOSPHATASE FAMILY DOMAIN-CONTAINING PROTEIN 1"/>
    <property type="match status" value="1"/>
</dbReference>
<dbReference type="SUPFAM" id="SSF47781">
    <property type="entry name" value="RuvA domain 2-like"/>
    <property type="match status" value="1"/>
</dbReference>
<dbReference type="EMBL" id="LR738855">
    <property type="protein sequence ID" value="VZH85863.1"/>
    <property type="molecule type" value="Genomic_DNA"/>
</dbReference>
<dbReference type="InterPro" id="IPR010994">
    <property type="entry name" value="RuvA_2-like"/>
</dbReference>
<dbReference type="NCBIfam" id="TIGR00426">
    <property type="entry name" value="competence protein ComEA helix-hairpin-helix repeat region"/>
    <property type="match status" value="1"/>
</dbReference>
<dbReference type="GO" id="GO:0003677">
    <property type="term" value="F:DNA binding"/>
    <property type="evidence" value="ECO:0007669"/>
    <property type="project" value="UniProtKB-KW"/>
</dbReference>
<dbReference type="InterPro" id="IPR003583">
    <property type="entry name" value="Hlx-hairpin-Hlx_DNA-bd_motif"/>
</dbReference>
<dbReference type="GO" id="GO:0015627">
    <property type="term" value="C:type II protein secretion system complex"/>
    <property type="evidence" value="ECO:0007669"/>
    <property type="project" value="TreeGrafter"/>
</dbReference>
<dbReference type="Pfam" id="PF10531">
    <property type="entry name" value="SLBB"/>
    <property type="match status" value="1"/>
</dbReference>
<proteinExistence type="predicted"/>
<dbReference type="AlphaFoldDB" id="A0A6I8MIJ0"/>
<reference evidence="3 4" key="1">
    <citation type="submission" date="2019-11" db="EMBL/GenBank/DDBJ databases">
        <authorList>
            <person name="Brisse S."/>
        </authorList>
    </citation>
    <scope>NUCLEOTIDE SEQUENCE [LARGE SCALE GENOMIC DNA]</scope>
    <source>
        <strain evidence="3">FRC0190</strain>
    </source>
</reference>
<dbReference type="PANTHER" id="PTHR21180:SF32">
    <property type="entry name" value="ENDONUCLEASE_EXONUCLEASE_PHOSPHATASE FAMILY DOMAIN-CONTAINING PROTEIN 1"/>
    <property type="match status" value="1"/>
</dbReference>
<keyword evidence="1" id="KW-1133">Transmembrane helix</keyword>
<feature type="transmembrane region" description="Helical" evidence="1">
    <location>
        <begin position="56"/>
        <end position="74"/>
    </location>
</feature>
<feature type="domain" description="Helix-hairpin-helix DNA-binding motif class 1" evidence="2">
    <location>
        <begin position="173"/>
        <end position="192"/>
    </location>
</feature>
<dbReference type="InterPro" id="IPR019554">
    <property type="entry name" value="Soluble_ligand-bd"/>
</dbReference>
<keyword evidence="1" id="KW-0472">Membrane</keyword>
<dbReference type="SMART" id="SM00278">
    <property type="entry name" value="HhH1"/>
    <property type="match status" value="2"/>
</dbReference>
<dbReference type="GO" id="GO:0006281">
    <property type="term" value="P:DNA repair"/>
    <property type="evidence" value="ECO:0007669"/>
    <property type="project" value="InterPro"/>
</dbReference>